<dbReference type="STRING" id="94208.A0A2S4KT11"/>
<keyword evidence="1" id="KW-0560">Oxidoreductase</keyword>
<dbReference type="Pfam" id="PF00106">
    <property type="entry name" value="adh_short"/>
    <property type="match status" value="1"/>
</dbReference>
<dbReference type="EMBL" id="PKSG01000696">
    <property type="protein sequence ID" value="POR33335.1"/>
    <property type="molecule type" value="Genomic_DNA"/>
</dbReference>
<dbReference type="Proteomes" id="UP000237481">
    <property type="component" value="Unassembled WGS sequence"/>
</dbReference>
<dbReference type="InterPro" id="IPR036291">
    <property type="entry name" value="NAD(P)-bd_dom_sf"/>
</dbReference>
<evidence type="ECO:0000313" key="2">
    <source>
        <dbReference type="EMBL" id="POR33335.1"/>
    </source>
</evidence>
<dbReference type="PRINTS" id="PR00081">
    <property type="entry name" value="GDHRDH"/>
</dbReference>
<dbReference type="PANTHER" id="PTHR43157">
    <property type="entry name" value="PHOSPHATIDYLINOSITOL-GLYCAN BIOSYNTHESIS CLASS F PROTEIN-RELATED"/>
    <property type="match status" value="1"/>
</dbReference>
<protein>
    <submittedName>
        <fullName evidence="2">Retinol dehydrogenase 12</fullName>
    </submittedName>
</protein>
<dbReference type="PANTHER" id="PTHR43157:SF31">
    <property type="entry name" value="PHOSPHATIDYLINOSITOL-GLYCAN BIOSYNTHESIS CLASS F PROTEIN"/>
    <property type="match status" value="1"/>
</dbReference>
<reference evidence="2 3" key="1">
    <citation type="submission" date="2018-01" db="EMBL/GenBank/DDBJ databases">
        <title>Harnessing the power of phylogenomics to disentangle the directionality and signatures of interkingdom host jumping in the parasitic fungal genus Tolypocladium.</title>
        <authorList>
            <person name="Quandt C.A."/>
            <person name="Patterson W."/>
            <person name="Spatafora J.W."/>
        </authorList>
    </citation>
    <scope>NUCLEOTIDE SEQUENCE [LARGE SCALE GENOMIC DNA]</scope>
    <source>
        <strain evidence="2 3">NRBC 100945</strain>
    </source>
</reference>
<dbReference type="GO" id="GO:0016491">
    <property type="term" value="F:oxidoreductase activity"/>
    <property type="evidence" value="ECO:0007669"/>
    <property type="project" value="UniProtKB-KW"/>
</dbReference>
<dbReference type="OrthoDB" id="542013at2759"/>
<name>A0A2S4KT11_9HYPO</name>
<sequence length="322" mass="35849">MSAIGWVKSQFSTLPYPDEDCTGRAVIITGANSGLGLEAARHFVRLNAAKVILACRSIERGEAAKQEIESSTPRHGVLEVWQLDLGSFDSVKEFAARAAKLDRLDVLLNNASMLVSEWAMLEGHETMMTVNVISTMLLTVLLLPTLRRTGTRFNVTPHVSIVSSDAAFLAFFPERKADHVLNRLKENKNYPERYNTTKLLQLIMMHKLAEASDASGKGHVIVNALNPGLCRTQLFRRWSFPLSWILWFLFAVLGREAEMGSRTLMAAALAGEETHGRWMSDCALQIWPKLMEGEQGERLADKVWGELAEVLEGIEPGVMQNV</sequence>
<evidence type="ECO:0000313" key="3">
    <source>
        <dbReference type="Proteomes" id="UP000237481"/>
    </source>
</evidence>
<keyword evidence="3" id="KW-1185">Reference proteome</keyword>
<evidence type="ECO:0000256" key="1">
    <source>
        <dbReference type="ARBA" id="ARBA00023002"/>
    </source>
</evidence>
<dbReference type="Gene3D" id="3.40.50.720">
    <property type="entry name" value="NAD(P)-binding Rossmann-like Domain"/>
    <property type="match status" value="1"/>
</dbReference>
<dbReference type="SUPFAM" id="SSF51735">
    <property type="entry name" value="NAD(P)-binding Rossmann-fold domains"/>
    <property type="match status" value="1"/>
</dbReference>
<proteinExistence type="predicted"/>
<accession>A0A2S4KT11</accession>
<dbReference type="InterPro" id="IPR002347">
    <property type="entry name" value="SDR_fam"/>
</dbReference>
<organism evidence="2 3">
    <name type="scientific">Tolypocladium paradoxum</name>
    <dbReference type="NCBI Taxonomy" id="94208"/>
    <lineage>
        <taxon>Eukaryota</taxon>
        <taxon>Fungi</taxon>
        <taxon>Dikarya</taxon>
        <taxon>Ascomycota</taxon>
        <taxon>Pezizomycotina</taxon>
        <taxon>Sordariomycetes</taxon>
        <taxon>Hypocreomycetidae</taxon>
        <taxon>Hypocreales</taxon>
        <taxon>Ophiocordycipitaceae</taxon>
        <taxon>Tolypocladium</taxon>
    </lineage>
</organism>
<dbReference type="AlphaFoldDB" id="A0A2S4KT11"/>
<gene>
    <name evidence="2" type="ORF">TPAR_06460</name>
</gene>
<comment type="caution">
    <text evidence="2">The sequence shown here is derived from an EMBL/GenBank/DDBJ whole genome shotgun (WGS) entry which is preliminary data.</text>
</comment>